<accession>A0A438GME3</accession>
<dbReference type="EMBL" id="QGNW01000394">
    <property type="protein sequence ID" value="RVW73352.1"/>
    <property type="molecule type" value="Genomic_DNA"/>
</dbReference>
<feature type="domain" description="Tf2-1-like SH3-like" evidence="1">
    <location>
        <begin position="1"/>
        <end position="63"/>
    </location>
</feature>
<dbReference type="InterPro" id="IPR056924">
    <property type="entry name" value="SH3_Tf2-1"/>
</dbReference>
<dbReference type="SUPFAM" id="SSF54160">
    <property type="entry name" value="Chromo domain-like"/>
    <property type="match status" value="1"/>
</dbReference>
<comment type="caution">
    <text evidence="2">The sequence shown here is derived from an EMBL/GenBank/DDBJ whole genome shotgun (WGS) entry which is preliminary data.</text>
</comment>
<proteinExistence type="predicted"/>
<name>A0A438GME3_VITVI</name>
<evidence type="ECO:0000313" key="2">
    <source>
        <dbReference type="EMBL" id="RVW73352.1"/>
    </source>
</evidence>
<organism evidence="2 3">
    <name type="scientific">Vitis vinifera</name>
    <name type="common">Grape</name>
    <dbReference type="NCBI Taxonomy" id="29760"/>
    <lineage>
        <taxon>Eukaryota</taxon>
        <taxon>Viridiplantae</taxon>
        <taxon>Streptophyta</taxon>
        <taxon>Embryophyta</taxon>
        <taxon>Tracheophyta</taxon>
        <taxon>Spermatophyta</taxon>
        <taxon>Magnoliopsida</taxon>
        <taxon>eudicotyledons</taxon>
        <taxon>Gunneridae</taxon>
        <taxon>Pentapetalae</taxon>
        <taxon>rosids</taxon>
        <taxon>Vitales</taxon>
        <taxon>Vitaceae</taxon>
        <taxon>Viteae</taxon>
        <taxon>Vitis</taxon>
    </lineage>
</organism>
<protein>
    <recommendedName>
        <fullName evidence="1">Tf2-1-like SH3-like domain-containing protein</fullName>
    </recommendedName>
</protein>
<dbReference type="CDD" id="cd00024">
    <property type="entry name" value="CD_CSD"/>
    <property type="match status" value="1"/>
</dbReference>
<reference evidence="2 3" key="1">
    <citation type="journal article" date="2018" name="PLoS Genet.">
        <title>Population sequencing reveals clonal diversity and ancestral inbreeding in the grapevine cultivar Chardonnay.</title>
        <authorList>
            <person name="Roach M.J."/>
            <person name="Johnson D.L."/>
            <person name="Bohlmann J."/>
            <person name="van Vuuren H.J."/>
            <person name="Jones S.J."/>
            <person name="Pretorius I.S."/>
            <person name="Schmidt S.A."/>
            <person name="Borneman A.R."/>
        </authorList>
    </citation>
    <scope>NUCLEOTIDE SEQUENCE [LARGE SCALE GENOMIC DNA]</scope>
    <source>
        <strain evidence="3">cv. Chardonnay</strain>
        <tissue evidence="2">Leaf</tissue>
    </source>
</reference>
<evidence type="ECO:0000313" key="3">
    <source>
        <dbReference type="Proteomes" id="UP000288805"/>
    </source>
</evidence>
<evidence type="ECO:0000259" key="1">
    <source>
        <dbReference type="Pfam" id="PF24626"/>
    </source>
</evidence>
<dbReference type="Pfam" id="PF24626">
    <property type="entry name" value="SH3_Tf2-1"/>
    <property type="match status" value="1"/>
</dbReference>
<dbReference type="PANTHER" id="PTHR46148">
    <property type="entry name" value="CHROMO DOMAIN-CONTAINING PROTEIN"/>
    <property type="match status" value="1"/>
</dbReference>
<dbReference type="InterPro" id="IPR016197">
    <property type="entry name" value="Chromo-like_dom_sf"/>
</dbReference>
<dbReference type="Proteomes" id="UP000288805">
    <property type="component" value="Unassembled WGS sequence"/>
</dbReference>
<dbReference type="Gene3D" id="2.40.50.40">
    <property type="match status" value="1"/>
</dbReference>
<gene>
    <name evidence="2" type="ORF">CK203_057768</name>
</gene>
<dbReference type="PANTHER" id="PTHR46148:SF52">
    <property type="entry name" value="OS04G0603800 PROTEIN"/>
    <property type="match status" value="1"/>
</dbReference>
<dbReference type="AlphaFoldDB" id="A0A438GME3"/>
<sequence>MVLVKLLPQQFKSLRPVHKGLVRRYEGPFPILGKVGKVSYRVELPPRLKIHPVFHASYLKPYHRDKDDPSRGLSKRAPTAVVTSYDKEVELILADRVIRRRGVPPATEYLVKWKDYQKVRLAGSQQRHYGSSRSRSRARKLLETPRMGRVWKVLEKSGGVHTILHYGGRHKRSPGLSREV</sequence>